<dbReference type="InterPro" id="IPR002035">
    <property type="entry name" value="VWF_A"/>
</dbReference>
<dbReference type="PROSITE" id="PS51257">
    <property type="entry name" value="PROKAR_LIPOPROTEIN"/>
    <property type="match status" value="1"/>
</dbReference>
<dbReference type="Pfam" id="PF00092">
    <property type="entry name" value="VWA"/>
    <property type="match status" value="1"/>
</dbReference>
<proteinExistence type="predicted"/>
<dbReference type="PANTHER" id="PTHR10579">
    <property type="entry name" value="CALCIUM-ACTIVATED CHLORIDE CHANNEL REGULATOR"/>
    <property type="match status" value="1"/>
</dbReference>
<dbReference type="Gene3D" id="3.40.50.410">
    <property type="entry name" value="von Willebrand factor, type A domain"/>
    <property type="match status" value="1"/>
</dbReference>
<dbReference type="CDD" id="cd01465">
    <property type="entry name" value="vWA_subgroup"/>
    <property type="match status" value="1"/>
</dbReference>
<dbReference type="InterPro" id="IPR021908">
    <property type="entry name" value="YfbK_C"/>
</dbReference>
<dbReference type="Pfam" id="PF12450">
    <property type="entry name" value="vWF_A"/>
    <property type="match status" value="1"/>
</dbReference>
<evidence type="ECO:0000313" key="5">
    <source>
        <dbReference type="Proteomes" id="UP000324973"/>
    </source>
</evidence>
<keyword evidence="2" id="KW-0732">Signal</keyword>
<organism evidence="4 5">
    <name type="scientific">Luteimonas viscosa</name>
    <dbReference type="NCBI Taxonomy" id="1132694"/>
    <lineage>
        <taxon>Bacteria</taxon>
        <taxon>Pseudomonadati</taxon>
        <taxon>Pseudomonadota</taxon>
        <taxon>Gammaproteobacteria</taxon>
        <taxon>Lysobacterales</taxon>
        <taxon>Lysobacteraceae</taxon>
        <taxon>Luteimonas</taxon>
    </lineage>
</organism>
<name>A0A5D4XP62_9GAMM</name>
<dbReference type="Proteomes" id="UP000324973">
    <property type="component" value="Unassembled WGS sequence"/>
</dbReference>
<keyword evidence="5" id="KW-1185">Reference proteome</keyword>
<evidence type="ECO:0000259" key="3">
    <source>
        <dbReference type="PROSITE" id="PS50234"/>
    </source>
</evidence>
<dbReference type="InterPro" id="IPR022156">
    <property type="entry name" value="Uncharacterised_YfbK_N"/>
</dbReference>
<dbReference type="OrthoDB" id="9805121at2"/>
<comment type="caution">
    <text evidence="4">The sequence shown here is derived from an EMBL/GenBank/DDBJ whole genome shotgun (WGS) entry which is preliminary data.</text>
</comment>
<feature type="compositionally biased region" description="Pro residues" evidence="1">
    <location>
        <begin position="45"/>
        <end position="57"/>
    </location>
</feature>
<evidence type="ECO:0000313" key="4">
    <source>
        <dbReference type="EMBL" id="TYT25571.1"/>
    </source>
</evidence>
<feature type="region of interest" description="Disordered" evidence="1">
    <location>
        <begin position="21"/>
        <end position="58"/>
    </location>
</feature>
<feature type="chain" id="PRO_5023021032" evidence="2">
    <location>
        <begin position="23"/>
        <end position="610"/>
    </location>
</feature>
<evidence type="ECO:0000256" key="2">
    <source>
        <dbReference type="SAM" id="SignalP"/>
    </source>
</evidence>
<dbReference type="EMBL" id="VTFT01000001">
    <property type="protein sequence ID" value="TYT25571.1"/>
    <property type="molecule type" value="Genomic_DNA"/>
</dbReference>
<protein>
    <submittedName>
        <fullName evidence="4">VWA domain-containing protein</fullName>
    </submittedName>
</protein>
<sequence>MQRTVLAAALFAAIALSACSSAPDGRGAQSPSSAPVDDLERQASVPPPPPPVPPAPPAEIALAKARGAEARDADAARAHLDQVVVSGTRMRAEEAMAVGMLAAPAPASAPLLYEMVAPPPQSQPANTENYAEREDNPVQRVAEQPVSTFSIDVDTGSYSNVRRMVRQGVRPPTDAVRAEEFINYFDYGHPGPDSLDTPFRATTEVAPAPWDARRHLLMIGIKGFDVPKAELPPANLVFLFDTSGSMNSPDKLPLLKQSFAELTGQLRARDRVSIVVYAGSAGLVLPPTAGDRKDEILAALDRLEAGGSTNGGDGIRLAYAMARRGFVEGGVNRVILATDGDFNVGTVDGGSLETMVADQRKSGIALTTLGFGTGNYNDHLAERLADAGDGNHAYIDTLQEARKVLVEEMSSTLLTIAQDVKIQVEFNPAQVAEYRLIGYENRMLAREDFANDKVDAGDIGAGHEVTALYEITLAGSGAERLPPLRYGEAQPATRSAQSGELAHLRLRYKRPGETASRLIETPILRSAIRAQPGESMRFAASVAAWADALRGGENLAQWDWTAIAGGARAAQGADRWRLRAEFVDLVEASRALVADGEGAAGEPQVSAISR</sequence>
<dbReference type="InterPro" id="IPR036465">
    <property type="entry name" value="vWFA_dom_sf"/>
</dbReference>
<dbReference type="Pfam" id="PF12034">
    <property type="entry name" value="YfbK_C"/>
    <property type="match status" value="1"/>
</dbReference>
<dbReference type="AlphaFoldDB" id="A0A5D4XP62"/>
<reference evidence="4 5" key="1">
    <citation type="submission" date="2019-08" db="EMBL/GenBank/DDBJ databases">
        <title>Luteimonas viscosus sp. nov., isolated from soil of a sunflower field.</title>
        <authorList>
            <person name="Jianli Z."/>
            <person name="Ying Z."/>
        </authorList>
    </citation>
    <scope>NUCLEOTIDE SEQUENCE [LARGE SCALE GENOMIC DNA]</scope>
    <source>
        <strain evidence="4 5">XBU10</strain>
    </source>
</reference>
<feature type="signal peptide" evidence="2">
    <location>
        <begin position="1"/>
        <end position="22"/>
    </location>
</feature>
<dbReference type="RefSeq" id="WP_149102122.1">
    <property type="nucleotide sequence ID" value="NZ_VTFT01000001.1"/>
</dbReference>
<gene>
    <name evidence="4" type="ORF">FZO89_04460</name>
</gene>
<accession>A0A5D4XP62</accession>
<dbReference type="PANTHER" id="PTHR10579:SF43">
    <property type="entry name" value="ZINC FINGER (C3HC4-TYPE RING FINGER) FAMILY PROTEIN"/>
    <property type="match status" value="1"/>
</dbReference>
<dbReference type="SUPFAM" id="SSF53300">
    <property type="entry name" value="vWA-like"/>
    <property type="match status" value="1"/>
</dbReference>
<dbReference type="InterPro" id="IPR051266">
    <property type="entry name" value="CLCR"/>
</dbReference>
<evidence type="ECO:0000256" key="1">
    <source>
        <dbReference type="SAM" id="MobiDB-lite"/>
    </source>
</evidence>
<feature type="domain" description="VWFA" evidence="3">
    <location>
        <begin position="235"/>
        <end position="413"/>
    </location>
</feature>
<dbReference type="PROSITE" id="PS50234">
    <property type="entry name" value="VWFA"/>
    <property type="match status" value="1"/>
</dbReference>
<dbReference type="SMART" id="SM00327">
    <property type="entry name" value="VWA"/>
    <property type="match status" value="1"/>
</dbReference>